<dbReference type="InterPro" id="IPR002182">
    <property type="entry name" value="NB-ARC"/>
</dbReference>
<proteinExistence type="predicted"/>
<dbReference type="Pfam" id="PF23559">
    <property type="entry name" value="WHD_DRP"/>
    <property type="match status" value="1"/>
</dbReference>
<evidence type="ECO:0000256" key="2">
    <source>
        <dbReference type="ARBA" id="ARBA00022821"/>
    </source>
</evidence>
<dbReference type="InterPro" id="IPR035897">
    <property type="entry name" value="Toll_tir_struct_dom_sf"/>
</dbReference>
<dbReference type="SMART" id="SM00255">
    <property type="entry name" value="TIR"/>
    <property type="match status" value="1"/>
</dbReference>
<dbReference type="Gene3D" id="3.40.50.10140">
    <property type="entry name" value="Toll/interleukin-1 receptor homology (TIR) domain"/>
    <property type="match status" value="1"/>
</dbReference>
<keyword evidence="5" id="KW-1185">Reference proteome</keyword>
<dbReference type="Pfam" id="PF00931">
    <property type="entry name" value="NB-ARC"/>
    <property type="match status" value="1"/>
</dbReference>
<keyword evidence="2" id="KW-0611">Plant defense</keyword>
<dbReference type="PRINTS" id="PR00364">
    <property type="entry name" value="DISEASERSIST"/>
</dbReference>
<dbReference type="InterPro" id="IPR000157">
    <property type="entry name" value="TIR_dom"/>
</dbReference>
<evidence type="ECO:0000259" key="3">
    <source>
        <dbReference type="PROSITE" id="PS50104"/>
    </source>
</evidence>
<evidence type="ECO:0000313" key="5">
    <source>
        <dbReference type="Proteomes" id="UP001341840"/>
    </source>
</evidence>
<evidence type="ECO:0000313" key="4">
    <source>
        <dbReference type="EMBL" id="MED6110197.1"/>
    </source>
</evidence>
<dbReference type="Gene3D" id="1.10.8.430">
    <property type="entry name" value="Helical domain of apoptotic protease-activating factors"/>
    <property type="match status" value="1"/>
</dbReference>
<dbReference type="Proteomes" id="UP001341840">
    <property type="component" value="Unassembled WGS sequence"/>
</dbReference>
<reference evidence="4 5" key="1">
    <citation type="journal article" date="2023" name="Plants (Basel)">
        <title>Bridging the Gap: Combining Genomics and Transcriptomics Approaches to Understand Stylosanthes scabra, an Orphan Legume from the Brazilian Caatinga.</title>
        <authorList>
            <person name="Ferreira-Neto J.R.C."/>
            <person name="da Silva M.D."/>
            <person name="Binneck E."/>
            <person name="de Melo N.F."/>
            <person name="da Silva R.H."/>
            <person name="de Melo A.L.T.M."/>
            <person name="Pandolfi V."/>
            <person name="Bustamante F.O."/>
            <person name="Brasileiro-Vidal A.C."/>
            <person name="Benko-Iseppon A.M."/>
        </authorList>
    </citation>
    <scope>NUCLEOTIDE SEQUENCE [LARGE SCALE GENOMIC DNA]</scope>
    <source>
        <tissue evidence="4">Leaves</tissue>
    </source>
</reference>
<dbReference type="InterPro" id="IPR058922">
    <property type="entry name" value="WHD_DRP"/>
</dbReference>
<dbReference type="InterPro" id="IPR042197">
    <property type="entry name" value="Apaf_helical"/>
</dbReference>
<keyword evidence="1" id="KW-0677">Repeat</keyword>
<sequence length="1007" mass="115284">MADDGEAASSSLSEGMYDAFLSFRGEDTRYLFTDYLYHRLAKIEKLKVFRDEPELKMGDQVDSTLIEAIKRSRMFIVVMSPNYVSSSWCLMELEEMLKYSNNGTKRPIFPVFYDVEPAEVRHQISKKSKKAMKDHERRVGINKVKEWKSALSTLCGLSGQHIVRNKGYETQVMGEIAEKVLAKHREIKQLLSRFDSQFEAVESLLNLESRDTLLMVAIYEEDAKIDITTFAFELYYKIKYEFKDASFLLDLSRKLREDANGLENLQNELLSDMGVEVRTMTGSTSSGSWEIIKQKLRHKRVLLVLDGVDTQQHLELLAGGGAWFGGGSRIIITTEVKDLLHEIDGVEIWTHRICEDDEFDVNRGSSTMMEENVVGLEKDFLEVMNQLKDKDSPGNVVSVVGMGGSGKTTLAQKVYNSNEARKLFPCRAWATISQKPILSQVFRNLLNCLEPNSTHENSSEEELKKKVRKYLNGKKYLVVLDDVWDTDNPWFSLRDCFPRIKNGSMILVTTRDDRVANVLESKNPHLTVSLLNKKESWELFCNTVFYRTTCPPEQESIGRSIAESCNGLPLLIKTTAGIVAKRERSVEALEQIKKLFPYWSISEDKNGKKMMETLKLSYDDLSEQMKPCFLYLGVFPEDEEILVRDLIHMWIAEDFIKPIIQSGRSKIEPEDIGEEYLKELVDRNLVQVVKRKSDGKGVKTVKIHDVIREVCISMSNNKAFSLLFPEDIGRRHVCLVTRRDQSRTCSLFLFGHKEWRSLPIPQDCQVMNVLYLEGFCGILTYPEYLMNKSKIIRFIKGHSAIHLLVDAGGVTDRMQNLQTLLQVHADSQMWFLFNNGYFSNLRTLGLLISNNDEVELVETNLRSLDHLNELCKLELRCDLIFGLNARVSLGKIAFPSNLTSITLRRVFDLKYEDMNALGRIPGLGNLKLVRVSCSENILHCGSAGSFPQLQVFIMDLGKVEHVIFEDGAMPKLRRAVFHWCNGLKFNCLPERMLSLGSNLHFEEYRLD</sequence>
<accession>A0ABU6QES2</accession>
<dbReference type="PROSITE" id="PS50104">
    <property type="entry name" value="TIR"/>
    <property type="match status" value="1"/>
</dbReference>
<dbReference type="SUPFAM" id="SSF52540">
    <property type="entry name" value="P-loop containing nucleoside triphosphate hydrolases"/>
    <property type="match status" value="2"/>
</dbReference>
<evidence type="ECO:0000256" key="1">
    <source>
        <dbReference type="ARBA" id="ARBA00022737"/>
    </source>
</evidence>
<dbReference type="InterPro" id="IPR036388">
    <property type="entry name" value="WH-like_DNA-bd_sf"/>
</dbReference>
<protein>
    <recommendedName>
        <fullName evidence="3">TIR domain-containing protein</fullName>
    </recommendedName>
</protein>
<organism evidence="4 5">
    <name type="scientific">Stylosanthes scabra</name>
    <dbReference type="NCBI Taxonomy" id="79078"/>
    <lineage>
        <taxon>Eukaryota</taxon>
        <taxon>Viridiplantae</taxon>
        <taxon>Streptophyta</taxon>
        <taxon>Embryophyta</taxon>
        <taxon>Tracheophyta</taxon>
        <taxon>Spermatophyta</taxon>
        <taxon>Magnoliopsida</taxon>
        <taxon>eudicotyledons</taxon>
        <taxon>Gunneridae</taxon>
        <taxon>Pentapetalae</taxon>
        <taxon>rosids</taxon>
        <taxon>fabids</taxon>
        <taxon>Fabales</taxon>
        <taxon>Fabaceae</taxon>
        <taxon>Papilionoideae</taxon>
        <taxon>50 kb inversion clade</taxon>
        <taxon>dalbergioids sensu lato</taxon>
        <taxon>Dalbergieae</taxon>
        <taxon>Pterocarpus clade</taxon>
        <taxon>Stylosanthes</taxon>
    </lineage>
</organism>
<dbReference type="InterPro" id="IPR027417">
    <property type="entry name" value="P-loop_NTPase"/>
</dbReference>
<dbReference type="Pfam" id="PF01582">
    <property type="entry name" value="TIR"/>
    <property type="match status" value="1"/>
</dbReference>
<dbReference type="Gene3D" id="1.10.10.10">
    <property type="entry name" value="Winged helix-like DNA-binding domain superfamily/Winged helix DNA-binding domain"/>
    <property type="match status" value="1"/>
</dbReference>
<gene>
    <name evidence="4" type="ORF">PIB30_040684</name>
</gene>
<dbReference type="Gene3D" id="3.40.50.300">
    <property type="entry name" value="P-loop containing nucleotide triphosphate hydrolases"/>
    <property type="match status" value="2"/>
</dbReference>
<feature type="domain" description="TIR" evidence="3">
    <location>
        <begin position="15"/>
        <end position="184"/>
    </location>
</feature>
<dbReference type="EMBL" id="JASCZI010000221">
    <property type="protein sequence ID" value="MED6110197.1"/>
    <property type="molecule type" value="Genomic_DNA"/>
</dbReference>
<name>A0ABU6QES2_9FABA</name>
<comment type="caution">
    <text evidence="4">The sequence shown here is derived from an EMBL/GenBank/DDBJ whole genome shotgun (WGS) entry which is preliminary data.</text>
</comment>
<dbReference type="PANTHER" id="PTHR11017:SF252">
    <property type="entry name" value="RESISTANCE PROTEIN (TIR-NBS-LRR CLASS), PUTATIVE-RELATED"/>
    <property type="match status" value="1"/>
</dbReference>
<dbReference type="PANTHER" id="PTHR11017">
    <property type="entry name" value="LEUCINE-RICH REPEAT-CONTAINING PROTEIN"/>
    <property type="match status" value="1"/>
</dbReference>
<dbReference type="InterPro" id="IPR044974">
    <property type="entry name" value="Disease_R_plants"/>
</dbReference>
<dbReference type="SUPFAM" id="SSF52200">
    <property type="entry name" value="Toll/Interleukin receptor TIR domain"/>
    <property type="match status" value="1"/>
</dbReference>